<accession>A0A1T2WZJ1</accession>
<dbReference type="RefSeq" id="WP_078503013.1">
    <property type="nucleotide sequence ID" value="NZ_MSZX01000023.1"/>
</dbReference>
<evidence type="ECO:0000313" key="3">
    <source>
        <dbReference type="Proteomes" id="UP000190188"/>
    </source>
</evidence>
<reference evidence="2 3" key="1">
    <citation type="submission" date="2017-01" db="EMBL/GenBank/DDBJ databases">
        <title>Genome analysis of Paenibacillus selenitrireducens ES3-24.</title>
        <authorList>
            <person name="Xu D."/>
            <person name="Yao R."/>
            <person name="Zheng S."/>
        </authorList>
    </citation>
    <scope>NUCLEOTIDE SEQUENCE [LARGE SCALE GENOMIC DNA]</scope>
    <source>
        <strain evidence="2 3">ES3-24</strain>
    </source>
</reference>
<proteinExistence type="predicted"/>
<dbReference type="OrthoDB" id="2666283at2"/>
<dbReference type="EMBL" id="MSZX01000023">
    <property type="protein sequence ID" value="OPA73049.1"/>
    <property type="molecule type" value="Genomic_DNA"/>
</dbReference>
<name>A0A1T2WZJ1_9BACL</name>
<keyword evidence="3" id="KW-1185">Reference proteome</keyword>
<keyword evidence="1" id="KW-0812">Transmembrane</keyword>
<protein>
    <recommendedName>
        <fullName evidence="4">GOLD domain-containing protein</fullName>
    </recommendedName>
</protein>
<sequence length="172" mass="18998">MLNSSITYAKKKKAFFIVFNIALFTIIIIGLVVAVSKFNDPERVSSSIDNSKEKATEDQSSIIKLGGIDTSDGKDLLIWLIGGSSNNFGKRDLVKGETITWTVACEQERELKIGIMSVSTKKIYSEIVNDGTGTVTFTIPEDGDYRIYVENNSLDDAHFHLILDEKLEGAIV</sequence>
<comment type="caution">
    <text evidence="2">The sequence shown here is derived from an EMBL/GenBank/DDBJ whole genome shotgun (WGS) entry which is preliminary data.</text>
</comment>
<evidence type="ECO:0000313" key="2">
    <source>
        <dbReference type="EMBL" id="OPA73049.1"/>
    </source>
</evidence>
<keyword evidence="1" id="KW-1133">Transmembrane helix</keyword>
<evidence type="ECO:0000256" key="1">
    <source>
        <dbReference type="SAM" id="Phobius"/>
    </source>
</evidence>
<gene>
    <name evidence="2" type="ORF">BVG16_30745</name>
</gene>
<organism evidence="2 3">
    <name type="scientific">Paenibacillus selenitireducens</name>
    <dbReference type="NCBI Taxonomy" id="1324314"/>
    <lineage>
        <taxon>Bacteria</taxon>
        <taxon>Bacillati</taxon>
        <taxon>Bacillota</taxon>
        <taxon>Bacilli</taxon>
        <taxon>Bacillales</taxon>
        <taxon>Paenibacillaceae</taxon>
        <taxon>Paenibacillus</taxon>
    </lineage>
</organism>
<feature type="transmembrane region" description="Helical" evidence="1">
    <location>
        <begin position="14"/>
        <end position="35"/>
    </location>
</feature>
<keyword evidence="1" id="KW-0472">Membrane</keyword>
<evidence type="ECO:0008006" key="4">
    <source>
        <dbReference type="Google" id="ProtNLM"/>
    </source>
</evidence>
<dbReference type="Proteomes" id="UP000190188">
    <property type="component" value="Unassembled WGS sequence"/>
</dbReference>
<dbReference type="AlphaFoldDB" id="A0A1T2WZJ1"/>